<dbReference type="Proteomes" id="UP001194746">
    <property type="component" value="Unassembled WGS sequence"/>
</dbReference>
<dbReference type="Gene3D" id="1.10.167.10">
    <property type="entry name" value="Regulator of G-protein Signalling 4, domain 2"/>
    <property type="match status" value="1"/>
</dbReference>
<dbReference type="EMBL" id="VCAU01000202">
    <property type="protein sequence ID" value="KAF9882927.1"/>
    <property type="molecule type" value="Genomic_DNA"/>
</dbReference>
<dbReference type="PROSITE" id="PS50132">
    <property type="entry name" value="RGS"/>
    <property type="match status" value="1"/>
</dbReference>
<dbReference type="SUPFAM" id="SSF48097">
    <property type="entry name" value="Regulator of G-protein signaling, RGS"/>
    <property type="match status" value="1"/>
</dbReference>
<feature type="compositionally biased region" description="Low complexity" evidence="1">
    <location>
        <begin position="180"/>
        <end position="198"/>
    </location>
</feature>
<proteinExistence type="predicted"/>
<reference evidence="3" key="2">
    <citation type="submission" date="2020-02" db="EMBL/GenBank/DDBJ databases">
        <authorList>
            <person name="Gilchrist C.L.M."/>
            <person name="Chooi Y.-H."/>
        </authorList>
    </citation>
    <scope>NUCLEOTIDE SEQUENCE</scope>
    <source>
        <strain evidence="3">MST-FP2251</strain>
    </source>
</reference>
<evidence type="ECO:0000259" key="2">
    <source>
        <dbReference type="PROSITE" id="PS50132"/>
    </source>
</evidence>
<name>A0AAD4GMZ4_ASPNN</name>
<dbReference type="InterPro" id="IPR044926">
    <property type="entry name" value="RGS_subdomain_2"/>
</dbReference>
<comment type="caution">
    <text evidence="3">The sequence shown here is derived from an EMBL/GenBank/DDBJ whole genome shotgun (WGS) entry which is preliminary data.</text>
</comment>
<evidence type="ECO:0000313" key="3">
    <source>
        <dbReference type="EMBL" id="KAF9882927.1"/>
    </source>
</evidence>
<dbReference type="AlphaFoldDB" id="A0AAD4GMZ4"/>
<feature type="domain" description="RGS" evidence="2">
    <location>
        <begin position="45"/>
        <end position="158"/>
    </location>
</feature>
<dbReference type="CDD" id="cd07440">
    <property type="entry name" value="RGS"/>
    <property type="match status" value="1"/>
</dbReference>
<sequence>MVDTEATIWREFPEPVRDQAYPAILPGPDDILSGSAPEPYTFDSFVDYLSQSHCIETLDFLSDAQVYIDSYRTSAASIRLSGMASESRRLGKQWKALMSTYIAPGAPDELNIPERISSGLLDTTKVMVSPPSPARLEPAIRHARQLLIESALIPFIQSHMVSSRNYRDSETVRNNENYRSNGVNGSNVDNGNNGSNGNHKGKGSSRDSSRPSSSVICNNNNRGLLPAGDNMYIPSYRTLRPQMERKALQAGGKYLFCDSACFFGAENLADVENRSQEIAKMIDEAVTDRFQNAKELNQAVK</sequence>
<protein>
    <recommendedName>
        <fullName evidence="2">RGS domain-containing protein</fullName>
    </recommendedName>
</protein>
<organism evidence="3 4">
    <name type="scientific">Aspergillus nanangensis</name>
    <dbReference type="NCBI Taxonomy" id="2582783"/>
    <lineage>
        <taxon>Eukaryota</taxon>
        <taxon>Fungi</taxon>
        <taxon>Dikarya</taxon>
        <taxon>Ascomycota</taxon>
        <taxon>Pezizomycotina</taxon>
        <taxon>Eurotiomycetes</taxon>
        <taxon>Eurotiomycetidae</taxon>
        <taxon>Eurotiales</taxon>
        <taxon>Aspergillaceae</taxon>
        <taxon>Aspergillus</taxon>
        <taxon>Aspergillus subgen. Circumdati</taxon>
    </lineage>
</organism>
<dbReference type="Pfam" id="PF00615">
    <property type="entry name" value="RGS"/>
    <property type="match status" value="1"/>
</dbReference>
<reference evidence="3" key="1">
    <citation type="journal article" date="2019" name="Beilstein J. Org. Chem.">
        <title>Nanangenines: drimane sesquiterpenoids as the dominant metabolite cohort of a novel Australian fungus, Aspergillus nanangensis.</title>
        <authorList>
            <person name="Lacey H.J."/>
            <person name="Gilchrist C.L.M."/>
            <person name="Crombie A."/>
            <person name="Kalaitzis J.A."/>
            <person name="Vuong D."/>
            <person name="Rutledge P.J."/>
            <person name="Turner P."/>
            <person name="Pitt J.I."/>
            <person name="Lacey E."/>
            <person name="Chooi Y.H."/>
            <person name="Piggott A.M."/>
        </authorList>
    </citation>
    <scope>NUCLEOTIDE SEQUENCE</scope>
    <source>
        <strain evidence="3">MST-FP2251</strain>
    </source>
</reference>
<feature type="region of interest" description="Disordered" evidence="1">
    <location>
        <begin position="164"/>
        <end position="222"/>
    </location>
</feature>
<dbReference type="SMART" id="SM00315">
    <property type="entry name" value="RGS"/>
    <property type="match status" value="1"/>
</dbReference>
<evidence type="ECO:0000313" key="4">
    <source>
        <dbReference type="Proteomes" id="UP001194746"/>
    </source>
</evidence>
<evidence type="ECO:0000256" key="1">
    <source>
        <dbReference type="SAM" id="MobiDB-lite"/>
    </source>
</evidence>
<gene>
    <name evidence="3" type="ORF">FE257_004883</name>
</gene>
<keyword evidence="4" id="KW-1185">Reference proteome</keyword>
<accession>A0AAD4GMZ4</accession>
<dbReference type="InterPro" id="IPR036305">
    <property type="entry name" value="RGS_sf"/>
</dbReference>
<dbReference type="InterPro" id="IPR016137">
    <property type="entry name" value="RGS"/>
</dbReference>